<gene>
    <name evidence="2" type="ORF">PAL_GLEAN10013230</name>
</gene>
<dbReference type="Proteomes" id="UP000010552">
    <property type="component" value="Unassembled WGS sequence"/>
</dbReference>
<dbReference type="STRING" id="9402.L5KF67"/>
<evidence type="ECO:0000313" key="2">
    <source>
        <dbReference type="EMBL" id="ELK09962.1"/>
    </source>
</evidence>
<organism evidence="2 3">
    <name type="scientific">Pteropus alecto</name>
    <name type="common">Black flying fox</name>
    <dbReference type="NCBI Taxonomy" id="9402"/>
    <lineage>
        <taxon>Eukaryota</taxon>
        <taxon>Metazoa</taxon>
        <taxon>Chordata</taxon>
        <taxon>Craniata</taxon>
        <taxon>Vertebrata</taxon>
        <taxon>Euteleostomi</taxon>
        <taxon>Mammalia</taxon>
        <taxon>Eutheria</taxon>
        <taxon>Laurasiatheria</taxon>
        <taxon>Chiroptera</taxon>
        <taxon>Yinpterochiroptera</taxon>
        <taxon>Pteropodoidea</taxon>
        <taxon>Pteropodidae</taxon>
        <taxon>Pteropodinae</taxon>
        <taxon>Pteropus</taxon>
    </lineage>
</organism>
<feature type="region of interest" description="Disordered" evidence="1">
    <location>
        <begin position="54"/>
        <end position="86"/>
    </location>
</feature>
<proteinExistence type="predicted"/>
<reference evidence="3" key="1">
    <citation type="journal article" date="2013" name="Science">
        <title>Comparative analysis of bat genomes provides insight into the evolution of flight and immunity.</title>
        <authorList>
            <person name="Zhang G."/>
            <person name="Cowled C."/>
            <person name="Shi Z."/>
            <person name="Huang Z."/>
            <person name="Bishop-Lilly K.A."/>
            <person name="Fang X."/>
            <person name="Wynne J.W."/>
            <person name="Xiong Z."/>
            <person name="Baker M.L."/>
            <person name="Zhao W."/>
            <person name="Tachedjian M."/>
            <person name="Zhu Y."/>
            <person name="Zhou P."/>
            <person name="Jiang X."/>
            <person name="Ng J."/>
            <person name="Yang L."/>
            <person name="Wu L."/>
            <person name="Xiao J."/>
            <person name="Feng Y."/>
            <person name="Chen Y."/>
            <person name="Sun X."/>
            <person name="Zhang Y."/>
            <person name="Marsh G.A."/>
            <person name="Crameri G."/>
            <person name="Broder C.C."/>
            <person name="Frey K.G."/>
            <person name="Wang L.F."/>
            <person name="Wang J."/>
        </authorList>
    </citation>
    <scope>NUCLEOTIDE SEQUENCE [LARGE SCALE GENOMIC DNA]</scope>
</reference>
<evidence type="ECO:0000313" key="3">
    <source>
        <dbReference type="Proteomes" id="UP000010552"/>
    </source>
</evidence>
<protein>
    <submittedName>
        <fullName evidence="2">E3 ubiquitin-protein ligase parkin</fullName>
    </submittedName>
</protein>
<name>L5KF67_PTEAL</name>
<dbReference type="AlphaFoldDB" id="L5KF67"/>
<keyword evidence="3" id="KW-1185">Reference proteome</keyword>
<dbReference type="EMBL" id="KB030789">
    <property type="protein sequence ID" value="ELK09962.1"/>
    <property type="molecule type" value="Genomic_DNA"/>
</dbReference>
<sequence length="131" mass="13716">MKPGGKGQERNTAGNSPRDATGASEREPESLTRVDFSSSVLPTDSVGLAVILTEDREDDAPPAGKPASGVYIASSPGPNKDSIPDARGHICLATPAKTSVAPVSEKRLSSRLCIETCNMLLIIDARQQLCV</sequence>
<evidence type="ECO:0000256" key="1">
    <source>
        <dbReference type="SAM" id="MobiDB-lite"/>
    </source>
</evidence>
<accession>L5KF67</accession>
<feature type="region of interest" description="Disordered" evidence="1">
    <location>
        <begin position="1"/>
        <end position="38"/>
    </location>
</feature>
<dbReference type="InParanoid" id="L5KF67"/>